<keyword evidence="3" id="KW-1185">Reference proteome</keyword>
<gene>
    <name evidence="2" type="ORF">ADUPG1_007286</name>
</gene>
<dbReference type="InterPro" id="IPR011009">
    <property type="entry name" value="Kinase-like_dom_sf"/>
</dbReference>
<dbReference type="InterPro" id="IPR000719">
    <property type="entry name" value="Prot_kinase_dom"/>
</dbReference>
<comment type="caution">
    <text evidence="2">The sequence shown here is derived from an EMBL/GenBank/DDBJ whole genome shotgun (WGS) entry which is preliminary data.</text>
</comment>
<sequence length="496" mass="56983">MESGSLSSLLELLKCLNGEISLKPLSKHFASLKARLECDGCDSACLALFMHFISVLDVCSHSDNGSLYLTCGKDKPVLTSKKDEQQIIFEGETLDIRKYKSNPFAFAETESLKLIGGGFGEIYKFKHKPIRMDSSRMVIFKKFKTSSEISYENAEEMASNEYYCLLLLYQVSTRARKECKHDKGISEVDKPYVCVPKPGYLVKDEEGKRKQCGIIMEPCIESLREFARDMCHHIDNLGDECDIAIRKFATKMLDSPGDSTQRLPCFPIFILARVIFELIRCMRTVQMCRKLCHKDIKPHNFLFAEREKQVRVVLTDFGGSHEASESLELSDHRDRETKHKLECISYEYMPHEIVQNLIHYRSVHWRPYHDIAATMMTIAALLNEGKATFSIKSFGERRNSKKILRLIAPLIAKAKLKDARLFSALHTSMEKVDQSEFCEILVEMFASYRPSEGRIPTNLSLDKYWKRLRKFDDILPRLSFKKCKSCKGICLGHLTQ</sequence>
<name>A0ABQ5KLF9_9EUKA</name>
<evidence type="ECO:0000313" key="3">
    <source>
        <dbReference type="Proteomes" id="UP001057375"/>
    </source>
</evidence>
<dbReference type="InterPro" id="IPR008271">
    <property type="entry name" value="Ser/Thr_kinase_AS"/>
</dbReference>
<dbReference type="Pfam" id="PF00069">
    <property type="entry name" value="Pkinase"/>
    <property type="match status" value="1"/>
</dbReference>
<dbReference type="PROSITE" id="PS50011">
    <property type="entry name" value="PROTEIN_KINASE_DOM"/>
    <property type="match status" value="1"/>
</dbReference>
<dbReference type="EMBL" id="BQXS01010222">
    <property type="protein sequence ID" value="GKT33345.1"/>
    <property type="molecule type" value="Genomic_DNA"/>
</dbReference>
<dbReference type="Proteomes" id="UP001057375">
    <property type="component" value="Unassembled WGS sequence"/>
</dbReference>
<dbReference type="PROSITE" id="PS00108">
    <property type="entry name" value="PROTEIN_KINASE_ST"/>
    <property type="match status" value="1"/>
</dbReference>
<proteinExistence type="predicted"/>
<reference evidence="2" key="1">
    <citation type="submission" date="2022-03" db="EMBL/GenBank/DDBJ databases">
        <title>Draft genome sequence of Aduncisulcus paluster, a free-living microaerophilic Fornicata.</title>
        <authorList>
            <person name="Yuyama I."/>
            <person name="Kume K."/>
            <person name="Tamura T."/>
            <person name="Inagaki Y."/>
            <person name="Hashimoto T."/>
        </authorList>
    </citation>
    <scope>NUCLEOTIDE SEQUENCE</scope>
    <source>
        <strain evidence="2">NY0171</strain>
    </source>
</reference>
<feature type="domain" description="Protein kinase" evidence="1">
    <location>
        <begin position="108"/>
        <end position="465"/>
    </location>
</feature>
<accession>A0ABQ5KLF9</accession>
<dbReference type="SMART" id="SM00220">
    <property type="entry name" value="S_TKc"/>
    <property type="match status" value="1"/>
</dbReference>
<evidence type="ECO:0000313" key="2">
    <source>
        <dbReference type="EMBL" id="GKT33345.1"/>
    </source>
</evidence>
<protein>
    <recommendedName>
        <fullName evidence="1">Protein kinase domain-containing protein</fullName>
    </recommendedName>
</protein>
<dbReference type="Gene3D" id="1.10.510.10">
    <property type="entry name" value="Transferase(Phosphotransferase) domain 1"/>
    <property type="match status" value="1"/>
</dbReference>
<dbReference type="SUPFAM" id="SSF56112">
    <property type="entry name" value="Protein kinase-like (PK-like)"/>
    <property type="match status" value="1"/>
</dbReference>
<organism evidence="2 3">
    <name type="scientific">Aduncisulcus paluster</name>
    <dbReference type="NCBI Taxonomy" id="2918883"/>
    <lineage>
        <taxon>Eukaryota</taxon>
        <taxon>Metamonada</taxon>
        <taxon>Carpediemonas-like organisms</taxon>
        <taxon>Aduncisulcus</taxon>
    </lineage>
</organism>
<evidence type="ECO:0000259" key="1">
    <source>
        <dbReference type="PROSITE" id="PS50011"/>
    </source>
</evidence>